<protein>
    <recommendedName>
        <fullName evidence="3">Oxidoreductase</fullName>
    </recommendedName>
</protein>
<dbReference type="OMA" id="FAGAKHG"/>
<proteinExistence type="predicted"/>
<evidence type="ECO:0008006" key="3">
    <source>
        <dbReference type="Google" id="ProtNLM"/>
    </source>
</evidence>
<keyword evidence="2" id="KW-1185">Reference proteome</keyword>
<dbReference type="Proteomes" id="UP000054383">
    <property type="component" value="Unassembled WGS sequence"/>
</dbReference>
<dbReference type="OrthoDB" id="5399006at2759"/>
<dbReference type="PANTHER" id="PTHR43431">
    <property type="entry name" value="OXIDOREDUCTASE, SHORT CHAIN DEHYDROGENASE/REDUCTASE FAMILY (AFU_ORTHOLOGUE AFUA_5G14000)"/>
    <property type="match status" value="1"/>
</dbReference>
<dbReference type="STRING" id="28573.A0A0U1M0U8"/>
<dbReference type="EMBL" id="CVMT01000005">
    <property type="protein sequence ID" value="CRG89157.1"/>
    <property type="molecule type" value="Genomic_DNA"/>
</dbReference>
<organism evidence="1 2">
    <name type="scientific">Talaromyces islandicus</name>
    <name type="common">Penicillium islandicum</name>
    <dbReference type="NCBI Taxonomy" id="28573"/>
    <lineage>
        <taxon>Eukaryota</taxon>
        <taxon>Fungi</taxon>
        <taxon>Dikarya</taxon>
        <taxon>Ascomycota</taxon>
        <taxon>Pezizomycotina</taxon>
        <taxon>Eurotiomycetes</taxon>
        <taxon>Eurotiomycetidae</taxon>
        <taxon>Eurotiales</taxon>
        <taxon>Trichocomaceae</taxon>
        <taxon>Talaromyces</taxon>
        <taxon>Talaromyces sect. Islandici</taxon>
    </lineage>
</organism>
<dbReference type="PRINTS" id="PR00081">
    <property type="entry name" value="GDHRDH"/>
</dbReference>
<gene>
    <name evidence="1" type="ORF">PISL3812_06193</name>
</gene>
<accession>A0A0U1M0U8</accession>
<dbReference type="AlphaFoldDB" id="A0A0U1M0U8"/>
<dbReference type="PANTHER" id="PTHR43431:SF7">
    <property type="entry name" value="OXIDOREDUCTASE, SHORT CHAIN DEHYDROGENASE_REDUCTASE FAMILY (AFU_ORTHOLOGUE AFUA_5G14000)"/>
    <property type="match status" value="1"/>
</dbReference>
<name>A0A0U1M0U8_TALIS</name>
<evidence type="ECO:0000313" key="2">
    <source>
        <dbReference type="Proteomes" id="UP000054383"/>
    </source>
</evidence>
<dbReference type="InterPro" id="IPR002347">
    <property type="entry name" value="SDR_fam"/>
</dbReference>
<dbReference type="Gene3D" id="3.40.50.720">
    <property type="entry name" value="NAD(P)-binding Rossmann-like Domain"/>
    <property type="match status" value="1"/>
</dbReference>
<evidence type="ECO:0000313" key="1">
    <source>
        <dbReference type="EMBL" id="CRG89157.1"/>
    </source>
</evidence>
<dbReference type="InterPro" id="IPR036291">
    <property type="entry name" value="NAD(P)-bd_dom_sf"/>
</dbReference>
<dbReference type="Pfam" id="PF00106">
    <property type="entry name" value="adh_short"/>
    <property type="match status" value="1"/>
</dbReference>
<sequence>MSSRLVAVVAGVGRGTGAAIAHKFASQYPVVCLARNPESYQEVVSNINKSGGNAIGVTTDLSSAKSLGSTFDRLEKEFGDDFGVSAAVFNASTRPVHKPFLELTEDEYAGGYDILGRGAFLFAQATLPRLVKSVEASPHPPSLIFTGATASIKSSAELVSFSNGKWALRSLAQSLAKEFGPQGVHVAHTIIDGVIGIPTTVEAMKGAGRYTKDTLIEPEAIADAYWYLHTQPKSAFSWEIDIRPFAEKW</sequence>
<reference evidence="1 2" key="1">
    <citation type="submission" date="2015-04" db="EMBL/GenBank/DDBJ databases">
        <authorList>
            <person name="Syromyatnikov M.Y."/>
            <person name="Popov V.N."/>
        </authorList>
    </citation>
    <scope>NUCLEOTIDE SEQUENCE [LARGE SCALE GENOMIC DNA]</scope>
    <source>
        <strain evidence="1">WF-38-12</strain>
    </source>
</reference>
<dbReference type="SUPFAM" id="SSF51735">
    <property type="entry name" value="NAD(P)-binding Rossmann-fold domains"/>
    <property type="match status" value="1"/>
</dbReference>